<sequence>MQQKATIWLVDDDEQVTDIIQRAFKLEQLTCQIVSFPSDTALLEAITQAASLPALLIVDYYLPGTDGLQLIQRLKENPSTSTLKTVLFSQNLKSDVVFKAQELNVYQVTNKPTTFQEWRNFADELCLAGYFSSL</sequence>
<protein>
    <submittedName>
        <fullName evidence="4">Response regulator</fullName>
    </submittedName>
</protein>
<evidence type="ECO:0000256" key="2">
    <source>
        <dbReference type="PROSITE-ProRule" id="PRU00169"/>
    </source>
</evidence>
<dbReference type="Pfam" id="PF00072">
    <property type="entry name" value="Response_reg"/>
    <property type="match status" value="1"/>
</dbReference>
<dbReference type="PANTHER" id="PTHR44591:SF3">
    <property type="entry name" value="RESPONSE REGULATORY DOMAIN-CONTAINING PROTEIN"/>
    <property type="match status" value="1"/>
</dbReference>
<dbReference type="EMBL" id="JALPRF010000003">
    <property type="protein sequence ID" value="MCK8494559.1"/>
    <property type="molecule type" value="Genomic_DNA"/>
</dbReference>
<dbReference type="InterPro" id="IPR001789">
    <property type="entry name" value="Sig_transdc_resp-reg_receiver"/>
</dbReference>
<dbReference type="InterPro" id="IPR011006">
    <property type="entry name" value="CheY-like_superfamily"/>
</dbReference>
<feature type="domain" description="Response regulatory" evidence="3">
    <location>
        <begin position="6"/>
        <end position="126"/>
    </location>
</feature>
<accession>A0ABT0HQW0</accession>
<keyword evidence="5" id="KW-1185">Reference proteome</keyword>
<keyword evidence="1 2" id="KW-0597">Phosphoprotein</keyword>
<dbReference type="Gene3D" id="3.40.50.2300">
    <property type="match status" value="1"/>
</dbReference>
<dbReference type="SMART" id="SM00448">
    <property type="entry name" value="REC"/>
    <property type="match status" value="1"/>
</dbReference>
<evidence type="ECO:0000313" key="4">
    <source>
        <dbReference type="EMBL" id="MCK8494559.1"/>
    </source>
</evidence>
<gene>
    <name evidence="4" type="ORF">M0L20_22005</name>
</gene>
<comment type="caution">
    <text evidence="4">The sequence shown here is derived from an EMBL/GenBank/DDBJ whole genome shotgun (WGS) entry which is preliminary data.</text>
</comment>
<reference evidence="4 5" key="1">
    <citation type="submission" date="2022-04" db="EMBL/GenBank/DDBJ databases">
        <title>Spirosoma sp. strain RP8 genome sequencing and assembly.</title>
        <authorList>
            <person name="Jung Y."/>
        </authorList>
    </citation>
    <scope>NUCLEOTIDE SEQUENCE [LARGE SCALE GENOMIC DNA]</scope>
    <source>
        <strain evidence="4 5">RP8</strain>
    </source>
</reference>
<evidence type="ECO:0000259" key="3">
    <source>
        <dbReference type="PROSITE" id="PS50110"/>
    </source>
</evidence>
<dbReference type="PROSITE" id="PS50110">
    <property type="entry name" value="RESPONSE_REGULATORY"/>
    <property type="match status" value="1"/>
</dbReference>
<feature type="modified residue" description="4-aspartylphosphate" evidence="2">
    <location>
        <position position="59"/>
    </location>
</feature>
<evidence type="ECO:0000256" key="1">
    <source>
        <dbReference type="ARBA" id="ARBA00022553"/>
    </source>
</evidence>
<dbReference type="CDD" id="cd00156">
    <property type="entry name" value="REC"/>
    <property type="match status" value="1"/>
</dbReference>
<dbReference type="PANTHER" id="PTHR44591">
    <property type="entry name" value="STRESS RESPONSE REGULATOR PROTEIN 1"/>
    <property type="match status" value="1"/>
</dbReference>
<dbReference type="InterPro" id="IPR050595">
    <property type="entry name" value="Bact_response_regulator"/>
</dbReference>
<dbReference type="SUPFAM" id="SSF52172">
    <property type="entry name" value="CheY-like"/>
    <property type="match status" value="1"/>
</dbReference>
<dbReference type="RefSeq" id="WP_248479066.1">
    <property type="nucleotide sequence ID" value="NZ_JALPRF010000003.1"/>
</dbReference>
<organism evidence="4 5">
    <name type="scientific">Spirosoma liriopis</name>
    <dbReference type="NCBI Taxonomy" id="2937440"/>
    <lineage>
        <taxon>Bacteria</taxon>
        <taxon>Pseudomonadati</taxon>
        <taxon>Bacteroidota</taxon>
        <taxon>Cytophagia</taxon>
        <taxon>Cytophagales</taxon>
        <taxon>Cytophagaceae</taxon>
        <taxon>Spirosoma</taxon>
    </lineage>
</organism>
<evidence type="ECO:0000313" key="5">
    <source>
        <dbReference type="Proteomes" id="UP001202180"/>
    </source>
</evidence>
<name>A0ABT0HQW0_9BACT</name>
<dbReference type="Proteomes" id="UP001202180">
    <property type="component" value="Unassembled WGS sequence"/>
</dbReference>
<proteinExistence type="predicted"/>